<dbReference type="EMBL" id="CP011541">
    <property type="protein sequence ID" value="AKK02263.1"/>
    <property type="molecule type" value="Genomic_DNA"/>
</dbReference>
<name>A0A0G3GRV2_9CORY</name>
<keyword evidence="2" id="KW-1185">Reference proteome</keyword>
<evidence type="ECO:0008006" key="3">
    <source>
        <dbReference type="Google" id="ProtNLM"/>
    </source>
</evidence>
<dbReference type="PATRIC" id="fig|1050174.4.peg.385"/>
<protein>
    <recommendedName>
        <fullName evidence="3">Small integral membrane protein (DUF2273)</fullName>
    </recommendedName>
</protein>
<dbReference type="STRING" id="1050174.CEPID_01910"/>
<dbReference type="RefSeq" id="WP_047239513.1">
    <property type="nucleotide sequence ID" value="NZ_CP011541.1"/>
</dbReference>
<dbReference type="AlphaFoldDB" id="A0A0G3GRV2"/>
<evidence type="ECO:0000313" key="1">
    <source>
        <dbReference type="EMBL" id="AKK02263.1"/>
    </source>
</evidence>
<organism evidence="1 2">
    <name type="scientific">Corynebacterium epidermidicanis</name>
    <dbReference type="NCBI Taxonomy" id="1050174"/>
    <lineage>
        <taxon>Bacteria</taxon>
        <taxon>Bacillati</taxon>
        <taxon>Actinomycetota</taxon>
        <taxon>Actinomycetes</taxon>
        <taxon>Mycobacteriales</taxon>
        <taxon>Corynebacteriaceae</taxon>
        <taxon>Corynebacterium</taxon>
    </lineage>
</organism>
<proteinExistence type="predicted"/>
<reference evidence="1 2" key="1">
    <citation type="submission" date="2015-05" db="EMBL/GenBank/DDBJ databases">
        <title>Complete genome sequence of Corynebacterium epidermidicanis DSM 45586, isolated from the skin of a dog suffering from pruritus.</title>
        <authorList>
            <person name="Ruckert C."/>
            <person name="Albersmeier A."/>
            <person name="Winkler A."/>
            <person name="Tauch A."/>
        </authorList>
    </citation>
    <scope>NUCLEOTIDE SEQUENCE [LARGE SCALE GENOMIC DNA]</scope>
    <source>
        <strain evidence="1 2">DSM 45586</strain>
    </source>
</reference>
<accession>A0A0G3GRV2</accession>
<gene>
    <name evidence="1" type="ORF">CEPID_01910</name>
</gene>
<dbReference type="Proteomes" id="UP000035368">
    <property type="component" value="Chromosome"/>
</dbReference>
<sequence length="63" mass="6402">MSKAIVIGTCVGFVLAFATILGGFSGLLLAVLFGALGGLAGAQFDGRVDVRRMLDALRFGGRG</sequence>
<dbReference type="KEGG" id="cei:CEPID_01910"/>
<evidence type="ECO:0000313" key="2">
    <source>
        <dbReference type="Proteomes" id="UP000035368"/>
    </source>
</evidence>